<dbReference type="InterPro" id="IPR008928">
    <property type="entry name" value="6-hairpin_glycosidase_sf"/>
</dbReference>
<organism evidence="1 2">
    <name type="scientific">Chitinophaga filiformis</name>
    <name type="common">Myxococcus filiformis</name>
    <name type="synonym">Flexibacter filiformis</name>
    <dbReference type="NCBI Taxonomy" id="104663"/>
    <lineage>
        <taxon>Bacteria</taxon>
        <taxon>Pseudomonadati</taxon>
        <taxon>Bacteroidota</taxon>
        <taxon>Chitinophagia</taxon>
        <taxon>Chitinophagales</taxon>
        <taxon>Chitinophagaceae</taxon>
        <taxon>Chitinophaga</taxon>
    </lineage>
</organism>
<protein>
    <recommendedName>
        <fullName evidence="3">Glycosyl hydrolase family 65, N-terminal domain</fullName>
    </recommendedName>
</protein>
<dbReference type="RefSeq" id="WP_089835293.1">
    <property type="nucleotide sequence ID" value="NZ_FNBN01000006.1"/>
</dbReference>
<dbReference type="Proteomes" id="UP000199045">
    <property type="component" value="Unassembled WGS sequence"/>
</dbReference>
<proteinExistence type="predicted"/>
<evidence type="ECO:0000313" key="2">
    <source>
        <dbReference type="Proteomes" id="UP000199045"/>
    </source>
</evidence>
<dbReference type="OrthoDB" id="127395at2"/>
<sequence length="720" mass="82508">MNYRIQNRLYALSFLMMLLLISSTSRSQELINRMALVQRHNVVNNKFDSLSSLTLGNGGFAFTVDITGLQSFPEAYSQGVPLGTQSEWGWHSFTDTAGYRFEESLKTYHLHNRDITYAVQWNTPERNKQASDWFRQNMHRLQLGNIGLQILLKNGTACRLSDIKEISQELDLWNGVIKSKFTVEGNPVQVLTTVHPETDLVAVRIESPLLKEGRIKLQIRFPYPTGTFSDAGVNRAYPEKHVSRVVEVGQRSFTMEHSLDRTRYFLQVGGSDAMTLAQQQRHDHIITPVTTGARFDFDFRFSEERPSAMRTLPPFETVRTLSEDHWLHFWQTGAAVDFEGSTDPRAFELERRIVLSQYLMAVQCAGNMPPQETGLTYNSWFGKPHLEMHWWHAVHFALWNRPDILEKSLQWYATVAAKAKAIAERQGYEGIRWQKMTDPQGNESPSSVGAFLLWQQPHFIYMTELLYRHYHDHGTLNKYKDLVFATADFMASFAAYDSITHRYILGKGMIPAQERFKPESTFNATFELAYWRWGLTTAQEWRTRLGLPRNARWDAVLDSLSPLPQKDGLYLAAESAPDSYTNPPYMTDHPAVLGALGMLPARPYVDTAVMHRTFNKIWTSWNWQETWGWDFPLTAMTATRLGLPDKAIDALFMPVKTNTWLPNGHNYQDERLRLYLPGNGGLLTAVAMMCAGYDGCTQALPGIPDNGKWHVMWEGLHTMP</sequence>
<gene>
    <name evidence="1" type="ORF">SAMN04488121_106239</name>
</gene>
<dbReference type="AlphaFoldDB" id="A0A1G7X1M0"/>
<name>A0A1G7X1M0_CHIFI</name>
<dbReference type="STRING" id="104663.SAMN04488121_106239"/>
<reference evidence="1 2" key="1">
    <citation type="submission" date="2016-10" db="EMBL/GenBank/DDBJ databases">
        <authorList>
            <person name="de Groot N.N."/>
        </authorList>
    </citation>
    <scope>NUCLEOTIDE SEQUENCE [LARGE SCALE GENOMIC DNA]</scope>
    <source>
        <strain evidence="1 2">DSM 527</strain>
    </source>
</reference>
<dbReference type="SUPFAM" id="SSF48208">
    <property type="entry name" value="Six-hairpin glycosidases"/>
    <property type="match status" value="1"/>
</dbReference>
<evidence type="ECO:0000313" key="1">
    <source>
        <dbReference type="EMBL" id="SDG77450.1"/>
    </source>
</evidence>
<dbReference type="Gene3D" id="1.50.10.10">
    <property type="match status" value="1"/>
</dbReference>
<accession>A0A1G7X1M0</accession>
<dbReference type="GO" id="GO:0005975">
    <property type="term" value="P:carbohydrate metabolic process"/>
    <property type="evidence" value="ECO:0007669"/>
    <property type="project" value="InterPro"/>
</dbReference>
<dbReference type="EMBL" id="FNBN01000006">
    <property type="protein sequence ID" value="SDG77450.1"/>
    <property type="molecule type" value="Genomic_DNA"/>
</dbReference>
<evidence type="ECO:0008006" key="3">
    <source>
        <dbReference type="Google" id="ProtNLM"/>
    </source>
</evidence>
<dbReference type="InterPro" id="IPR012341">
    <property type="entry name" value="6hp_glycosidase-like_sf"/>
</dbReference>